<proteinExistence type="predicted"/>
<feature type="compositionally biased region" description="Basic and acidic residues" evidence="1">
    <location>
        <begin position="1"/>
        <end position="25"/>
    </location>
</feature>
<comment type="caution">
    <text evidence="2">The sequence shown here is derived from an EMBL/GenBank/DDBJ whole genome shotgun (WGS) entry which is preliminary data.</text>
</comment>
<name>A0A835M2A5_9MAGN</name>
<dbReference type="Proteomes" id="UP000631114">
    <property type="component" value="Unassembled WGS sequence"/>
</dbReference>
<sequence length="160" mass="18186">MDPEEVVHSEDEVVHSEDEVVHSENETPISTKVKRRGATVMHCFSGDWDGIIIKVHFDGKGRPIGGKVCNKLSGWEGALARSLIPLSAFQKWTKAPPELLKLLWAGILIPEISIGEDNNVIREKQVTWSWYILDKEHWFYLVPEHQIIDTSTQTILCKSK</sequence>
<gene>
    <name evidence="2" type="ORF">IFM89_011486</name>
</gene>
<protein>
    <submittedName>
        <fullName evidence="2">Uncharacterized protein</fullName>
    </submittedName>
</protein>
<evidence type="ECO:0000313" key="2">
    <source>
        <dbReference type="EMBL" id="KAF9613762.1"/>
    </source>
</evidence>
<dbReference type="EMBL" id="JADFTS010000003">
    <property type="protein sequence ID" value="KAF9613762.1"/>
    <property type="molecule type" value="Genomic_DNA"/>
</dbReference>
<feature type="region of interest" description="Disordered" evidence="1">
    <location>
        <begin position="1"/>
        <end position="29"/>
    </location>
</feature>
<evidence type="ECO:0000313" key="3">
    <source>
        <dbReference type="Proteomes" id="UP000631114"/>
    </source>
</evidence>
<accession>A0A835M2A5</accession>
<reference evidence="2 3" key="1">
    <citation type="submission" date="2020-10" db="EMBL/GenBank/DDBJ databases">
        <title>The Coptis chinensis genome and diversification of protoberbering-type alkaloids.</title>
        <authorList>
            <person name="Wang B."/>
            <person name="Shu S."/>
            <person name="Song C."/>
            <person name="Liu Y."/>
        </authorList>
    </citation>
    <scope>NUCLEOTIDE SEQUENCE [LARGE SCALE GENOMIC DNA]</scope>
    <source>
        <strain evidence="2">HL-2020</strain>
        <tissue evidence="2">Leaf</tissue>
    </source>
</reference>
<organism evidence="2 3">
    <name type="scientific">Coptis chinensis</name>
    <dbReference type="NCBI Taxonomy" id="261450"/>
    <lineage>
        <taxon>Eukaryota</taxon>
        <taxon>Viridiplantae</taxon>
        <taxon>Streptophyta</taxon>
        <taxon>Embryophyta</taxon>
        <taxon>Tracheophyta</taxon>
        <taxon>Spermatophyta</taxon>
        <taxon>Magnoliopsida</taxon>
        <taxon>Ranunculales</taxon>
        <taxon>Ranunculaceae</taxon>
        <taxon>Coptidoideae</taxon>
        <taxon>Coptis</taxon>
    </lineage>
</organism>
<dbReference type="AlphaFoldDB" id="A0A835M2A5"/>
<evidence type="ECO:0000256" key="1">
    <source>
        <dbReference type="SAM" id="MobiDB-lite"/>
    </source>
</evidence>
<keyword evidence="3" id="KW-1185">Reference proteome</keyword>